<reference evidence="1 2" key="1">
    <citation type="journal article" date="2016" name="Nat. Commun.">
        <title>Thousands of microbial genomes shed light on interconnected biogeochemical processes in an aquifer system.</title>
        <authorList>
            <person name="Anantharaman K."/>
            <person name="Brown C.T."/>
            <person name="Hug L.A."/>
            <person name="Sharon I."/>
            <person name="Castelle C.J."/>
            <person name="Probst A.J."/>
            <person name="Thomas B.C."/>
            <person name="Singh A."/>
            <person name="Wilkins M.J."/>
            <person name="Karaoz U."/>
            <person name="Brodie E.L."/>
            <person name="Williams K.H."/>
            <person name="Hubbard S.S."/>
            <person name="Banfield J.F."/>
        </authorList>
    </citation>
    <scope>NUCLEOTIDE SEQUENCE [LARGE SCALE GENOMIC DNA]</scope>
</reference>
<organism evidence="1 2">
    <name type="scientific">Candidatus Sungbacteria bacterium RIFCSPHIGHO2_02_FULL_47_11</name>
    <dbReference type="NCBI Taxonomy" id="1802270"/>
    <lineage>
        <taxon>Bacteria</taxon>
        <taxon>Candidatus Sungiibacteriota</taxon>
    </lineage>
</organism>
<name>A0A1G2KN04_9BACT</name>
<evidence type="ECO:0000313" key="1">
    <source>
        <dbReference type="EMBL" id="OGZ99850.1"/>
    </source>
</evidence>
<dbReference type="STRING" id="1802270.A3C07_00375"/>
<evidence type="ECO:0000313" key="2">
    <source>
        <dbReference type="Proteomes" id="UP000179023"/>
    </source>
</evidence>
<comment type="caution">
    <text evidence="1">The sequence shown here is derived from an EMBL/GenBank/DDBJ whole genome shotgun (WGS) entry which is preliminary data.</text>
</comment>
<proteinExistence type="predicted"/>
<sequence length="95" mass="10756">MDQVQIRGKTVFLIEKDGKIVPHAWGVHNPYMNPRDGKFQEAGPIKVERNLSTGRATILHDENGAHEIQYNSQHKIIGVGDEEVQRPGSLDWLNE</sequence>
<protein>
    <submittedName>
        <fullName evidence="1">Uncharacterized protein</fullName>
    </submittedName>
</protein>
<dbReference type="EMBL" id="MHQI01000032">
    <property type="protein sequence ID" value="OGZ99850.1"/>
    <property type="molecule type" value="Genomic_DNA"/>
</dbReference>
<dbReference type="Proteomes" id="UP000179023">
    <property type="component" value="Unassembled WGS sequence"/>
</dbReference>
<accession>A0A1G2KN04</accession>
<gene>
    <name evidence="1" type="ORF">A3C07_00375</name>
</gene>
<dbReference type="AlphaFoldDB" id="A0A1G2KN04"/>